<reference evidence="3 4" key="1">
    <citation type="journal article" date="2019" name="Commun. Biol.">
        <title>The bagworm genome reveals a unique fibroin gene that provides high tensile strength.</title>
        <authorList>
            <person name="Kono N."/>
            <person name="Nakamura H."/>
            <person name="Ohtoshi R."/>
            <person name="Tomita M."/>
            <person name="Numata K."/>
            <person name="Arakawa K."/>
        </authorList>
    </citation>
    <scope>NUCLEOTIDE SEQUENCE [LARGE SCALE GENOMIC DNA]</scope>
</reference>
<evidence type="ECO:0000256" key="1">
    <source>
        <dbReference type="SAM" id="Coils"/>
    </source>
</evidence>
<evidence type="ECO:0000313" key="3">
    <source>
        <dbReference type="EMBL" id="GBP43099.1"/>
    </source>
</evidence>
<dbReference type="AlphaFoldDB" id="A0A4C1VXX0"/>
<evidence type="ECO:0000256" key="2">
    <source>
        <dbReference type="SAM" id="MobiDB-lite"/>
    </source>
</evidence>
<name>A0A4C1VXX0_EUMVA</name>
<feature type="compositionally biased region" description="Basic and acidic residues" evidence="2">
    <location>
        <begin position="169"/>
        <end position="183"/>
    </location>
</feature>
<dbReference type="EMBL" id="BGZK01000429">
    <property type="protein sequence ID" value="GBP43099.1"/>
    <property type="molecule type" value="Genomic_DNA"/>
</dbReference>
<comment type="caution">
    <text evidence="3">The sequence shown here is derived from an EMBL/GenBank/DDBJ whole genome shotgun (WGS) entry which is preliminary data.</text>
</comment>
<proteinExistence type="predicted"/>
<sequence length="201" mass="22809">MATHKRSQNITGNKEPVPVISDITNKIMDIIGLASTVGIGPMESIIDIGPSEQDTAVSLPMEPHSSGHSSTMNPAPASLEQIPNIPTLGVKKMIKRRKQYRSVADFANIQRKTNEILKKFADDVEGVLKERNEIEKERNAILRNYKVMSGRRRRSNIGRSSVNAKRVRSQRDEESSTEREARLSQLRDRYRAERERIFNRA</sequence>
<evidence type="ECO:0000313" key="4">
    <source>
        <dbReference type="Proteomes" id="UP000299102"/>
    </source>
</evidence>
<feature type="region of interest" description="Disordered" evidence="2">
    <location>
        <begin position="60"/>
        <end position="80"/>
    </location>
</feature>
<feature type="region of interest" description="Disordered" evidence="2">
    <location>
        <begin position="150"/>
        <end position="183"/>
    </location>
</feature>
<feature type="coiled-coil region" evidence="1">
    <location>
        <begin position="117"/>
        <end position="144"/>
    </location>
</feature>
<keyword evidence="4" id="KW-1185">Reference proteome</keyword>
<dbReference type="Proteomes" id="UP000299102">
    <property type="component" value="Unassembled WGS sequence"/>
</dbReference>
<organism evidence="3 4">
    <name type="scientific">Eumeta variegata</name>
    <name type="common">Bagworm moth</name>
    <name type="synonym">Eumeta japonica</name>
    <dbReference type="NCBI Taxonomy" id="151549"/>
    <lineage>
        <taxon>Eukaryota</taxon>
        <taxon>Metazoa</taxon>
        <taxon>Ecdysozoa</taxon>
        <taxon>Arthropoda</taxon>
        <taxon>Hexapoda</taxon>
        <taxon>Insecta</taxon>
        <taxon>Pterygota</taxon>
        <taxon>Neoptera</taxon>
        <taxon>Endopterygota</taxon>
        <taxon>Lepidoptera</taxon>
        <taxon>Glossata</taxon>
        <taxon>Ditrysia</taxon>
        <taxon>Tineoidea</taxon>
        <taxon>Psychidae</taxon>
        <taxon>Oiketicinae</taxon>
        <taxon>Eumeta</taxon>
    </lineage>
</organism>
<keyword evidence="1" id="KW-0175">Coiled coil</keyword>
<protein>
    <submittedName>
        <fullName evidence="3">Uncharacterized protein</fullName>
    </submittedName>
</protein>
<gene>
    <name evidence="3" type="ORF">EVAR_96361_1</name>
</gene>
<accession>A0A4C1VXX0</accession>